<dbReference type="PROSITE" id="PS51371">
    <property type="entry name" value="CBS"/>
    <property type="match status" value="1"/>
</dbReference>
<dbReference type="InterPro" id="IPR000644">
    <property type="entry name" value="CBS_dom"/>
</dbReference>
<sequence length="99" mass="10768">MTLVQTQTRPVNAHPGHGTPADTRDVAGPRVWGDMTVEVALSVMVAARTGRLVVCDEDGRRVGLVTRARLTAVRDSLGYTDRIRLRDVTDGNGLLALFR</sequence>
<dbReference type="AlphaFoldDB" id="A0A101RKX5"/>
<organism evidence="4 5">
    <name type="scientific">Streptomyces canus</name>
    <dbReference type="NCBI Taxonomy" id="58343"/>
    <lineage>
        <taxon>Bacteria</taxon>
        <taxon>Bacillati</taxon>
        <taxon>Actinomycetota</taxon>
        <taxon>Actinomycetes</taxon>
        <taxon>Kitasatosporales</taxon>
        <taxon>Streptomycetaceae</taxon>
        <taxon>Streptomyces</taxon>
        <taxon>Streptomyces aurantiacus group</taxon>
    </lineage>
</organism>
<proteinExistence type="predicted"/>
<protein>
    <recommendedName>
        <fullName evidence="3">CBS domain-containing protein</fullName>
    </recommendedName>
</protein>
<dbReference type="STRING" id="58343.AQJ46_47170"/>
<evidence type="ECO:0000256" key="1">
    <source>
        <dbReference type="PROSITE-ProRule" id="PRU00703"/>
    </source>
</evidence>
<evidence type="ECO:0000313" key="4">
    <source>
        <dbReference type="EMBL" id="KUN57482.1"/>
    </source>
</evidence>
<evidence type="ECO:0000256" key="2">
    <source>
        <dbReference type="SAM" id="MobiDB-lite"/>
    </source>
</evidence>
<dbReference type="EMBL" id="LMWU01000071">
    <property type="protein sequence ID" value="KUN57482.1"/>
    <property type="molecule type" value="Genomic_DNA"/>
</dbReference>
<dbReference type="Gene3D" id="3.10.580.10">
    <property type="entry name" value="CBS-domain"/>
    <property type="match status" value="1"/>
</dbReference>
<gene>
    <name evidence="4" type="ORF">AQJ46_47170</name>
</gene>
<comment type="caution">
    <text evidence="4">The sequence shown here is derived from an EMBL/GenBank/DDBJ whole genome shotgun (WGS) entry which is preliminary data.</text>
</comment>
<evidence type="ECO:0000259" key="3">
    <source>
        <dbReference type="PROSITE" id="PS51371"/>
    </source>
</evidence>
<dbReference type="InterPro" id="IPR046342">
    <property type="entry name" value="CBS_dom_sf"/>
</dbReference>
<feature type="region of interest" description="Disordered" evidence="2">
    <location>
        <begin position="1"/>
        <end position="26"/>
    </location>
</feature>
<dbReference type="RefSeq" id="WP_059211528.1">
    <property type="nucleotide sequence ID" value="NZ_JBEXNU010000032.1"/>
</dbReference>
<accession>A0A101RKX5</accession>
<feature type="compositionally biased region" description="Polar residues" evidence="2">
    <location>
        <begin position="1"/>
        <end position="10"/>
    </location>
</feature>
<dbReference type="Proteomes" id="UP000053669">
    <property type="component" value="Unassembled WGS sequence"/>
</dbReference>
<dbReference type="Pfam" id="PF00571">
    <property type="entry name" value="CBS"/>
    <property type="match status" value="1"/>
</dbReference>
<reference evidence="4 5" key="1">
    <citation type="submission" date="2015-10" db="EMBL/GenBank/DDBJ databases">
        <title>Draft genome sequence of Streptomyces canus DSM 40017, type strain for the species Streptomyces canus.</title>
        <authorList>
            <person name="Ruckert C."/>
            <person name="Winkler A."/>
            <person name="Kalinowski J."/>
            <person name="Kampfer P."/>
            <person name="Glaeser S."/>
        </authorList>
    </citation>
    <scope>NUCLEOTIDE SEQUENCE [LARGE SCALE GENOMIC DNA]</scope>
    <source>
        <strain evidence="4 5">DSM 40017</strain>
    </source>
</reference>
<keyword evidence="1" id="KW-0129">CBS domain</keyword>
<dbReference type="SUPFAM" id="SSF54631">
    <property type="entry name" value="CBS-domain pair"/>
    <property type="match status" value="1"/>
</dbReference>
<name>A0A101RKX5_9ACTN</name>
<evidence type="ECO:0000313" key="5">
    <source>
        <dbReference type="Proteomes" id="UP000053669"/>
    </source>
</evidence>
<feature type="domain" description="CBS" evidence="3">
    <location>
        <begin position="22"/>
        <end position="82"/>
    </location>
</feature>